<evidence type="ECO:0000256" key="2">
    <source>
        <dbReference type="SAM" id="MobiDB-lite"/>
    </source>
</evidence>
<keyword evidence="1" id="KW-0175">Coiled coil</keyword>
<evidence type="ECO:0000256" key="1">
    <source>
        <dbReference type="SAM" id="Coils"/>
    </source>
</evidence>
<dbReference type="Proteomes" id="UP001451303">
    <property type="component" value="Unassembled WGS sequence"/>
</dbReference>
<accession>A0ABR3D1Q6</accession>
<gene>
    <name evidence="3" type="ORF">QR685DRAFT_535462</name>
</gene>
<sequence length="761" mass="84105">MSKNAAITSFFKPAPRDSQDSQGSSQVPPSSIPRSPIRAAMSPFKMPGTPGTGFKSSLPIRSPVLPPYSPLGFMPSPAKPRSALKPVRDRNAVIGASDEEEDGDSDFISSDDGLPDLFAEPKTEVPMSIRANESPTKGPASKRVASAKFVISPINFNKQHKFDMKAILKHTEADKKIAESEKRVEALMAEGEEEDNNKRAEPLAVKKEGTTLHDNMLDMLSEAEDSQEETKKEKLLRAVKRTEATSQRKQWYFFDENHGHQVVDDLSIGFRNKFPQHAATGVWKILAPQKGRMDLLERGVPYHLQCKLHNIPNEIFVWIVDELPFVKTRRLREANLRLLGICLEQAGRLLTPDRITQLFRTIGTPKRCLETPSPSEDGTEQQTKPDPGRPYNTDRDWTPLRTVLRILSETAHGLSIDSLTRSTTLLLRLGMDALIRRNPDLHSTFRHTLINLVEAVPSSSSFDIFCFSCCSSLYALTTDSSLLSDALRALPYQTPKLVNLRRRLALAFLFASASTSLSPSPPSLLSSRVPSPIQEFSLHDPSQTFSFPLLLAYLDISPHFQTTRSSSSADYFVLSAQTDLLRISIGDGDPPPSSSSSSSFSSSSHSSVSGSLPFPKSSTTTTSASNSTKTNPETKSHNRQIDLLTRRIRTLWSNIHDQSGSTAEISRLEAKVKLKDLERKLEWAVRTKPVSRTNIFGIRSAGGGGAGILGAGYGKQGEDVDSEEEREREQKREREGVEQKMFMRRFLGKSTTAGAAKAEAS</sequence>
<evidence type="ECO:0000313" key="4">
    <source>
        <dbReference type="Proteomes" id="UP001451303"/>
    </source>
</evidence>
<organism evidence="3 4">
    <name type="scientific">Neurospora intermedia</name>
    <dbReference type="NCBI Taxonomy" id="5142"/>
    <lineage>
        <taxon>Eukaryota</taxon>
        <taxon>Fungi</taxon>
        <taxon>Dikarya</taxon>
        <taxon>Ascomycota</taxon>
        <taxon>Pezizomycotina</taxon>
        <taxon>Sordariomycetes</taxon>
        <taxon>Sordariomycetidae</taxon>
        <taxon>Sordariales</taxon>
        <taxon>Sordariaceae</taxon>
        <taxon>Neurospora</taxon>
    </lineage>
</organism>
<protein>
    <submittedName>
        <fullName evidence="3">Uncharacterized protein</fullName>
    </submittedName>
</protein>
<feature type="region of interest" description="Disordered" evidence="2">
    <location>
        <begin position="712"/>
        <end position="739"/>
    </location>
</feature>
<dbReference type="EMBL" id="JAVLET010000012">
    <property type="protein sequence ID" value="KAL0466606.1"/>
    <property type="molecule type" value="Genomic_DNA"/>
</dbReference>
<reference evidence="3 4" key="1">
    <citation type="submission" date="2023-09" db="EMBL/GenBank/DDBJ databases">
        <title>Multi-omics analysis of a traditional fermented food reveals byproduct-associated fungal strains for waste-to-food upcycling.</title>
        <authorList>
            <consortium name="Lawrence Berkeley National Laboratory"/>
            <person name="Rekdal V.M."/>
            <person name="Villalobos-Escobedo J.M."/>
            <person name="Rodriguez-Valeron N."/>
            <person name="Garcia M.O."/>
            <person name="Vasquez D.P."/>
            <person name="Damayanti I."/>
            <person name="Sorensen P.M."/>
            <person name="Baidoo E.E."/>
            <person name="De Carvalho A.C."/>
            <person name="Riley R."/>
            <person name="Lipzen A."/>
            <person name="He G."/>
            <person name="Yan M."/>
            <person name="Haridas S."/>
            <person name="Daum C."/>
            <person name="Yoshinaga Y."/>
            <person name="Ng V."/>
            <person name="Grigoriev I.V."/>
            <person name="Munk R."/>
            <person name="Nuraida L."/>
            <person name="Wijaya C.H."/>
            <person name="Morales P.-C."/>
            <person name="Keasling J.D."/>
        </authorList>
    </citation>
    <scope>NUCLEOTIDE SEQUENCE [LARGE SCALE GENOMIC DNA]</scope>
    <source>
        <strain evidence="3 4">FGSC 2613</strain>
    </source>
</reference>
<name>A0ABR3D1Q6_NEUIN</name>
<feature type="compositionally biased region" description="Polar residues" evidence="2">
    <location>
        <begin position="372"/>
        <end position="384"/>
    </location>
</feature>
<feature type="region of interest" description="Disordered" evidence="2">
    <location>
        <begin position="366"/>
        <end position="396"/>
    </location>
</feature>
<feature type="compositionally biased region" description="Low complexity" evidence="2">
    <location>
        <begin position="28"/>
        <end position="38"/>
    </location>
</feature>
<feature type="region of interest" description="Disordered" evidence="2">
    <location>
        <begin position="584"/>
        <end position="640"/>
    </location>
</feature>
<feature type="compositionally biased region" description="Low complexity" evidence="2">
    <location>
        <begin position="594"/>
        <end position="631"/>
    </location>
</feature>
<feature type="region of interest" description="Disordered" evidence="2">
    <location>
        <begin position="1"/>
        <end position="61"/>
    </location>
</feature>
<feature type="coiled-coil region" evidence="1">
    <location>
        <begin position="170"/>
        <end position="233"/>
    </location>
</feature>
<evidence type="ECO:0000313" key="3">
    <source>
        <dbReference type="EMBL" id="KAL0466606.1"/>
    </source>
</evidence>
<proteinExistence type="predicted"/>
<feature type="compositionally biased region" description="Basic and acidic residues" evidence="2">
    <location>
        <begin position="725"/>
        <end position="738"/>
    </location>
</feature>
<comment type="caution">
    <text evidence="3">The sequence shown here is derived from an EMBL/GenBank/DDBJ whole genome shotgun (WGS) entry which is preliminary data.</text>
</comment>
<keyword evidence="4" id="KW-1185">Reference proteome</keyword>